<evidence type="ECO:0000313" key="2">
    <source>
        <dbReference type="Proteomes" id="UP000228945"/>
    </source>
</evidence>
<organism evidence="1 2">
    <name type="scientific">Caulobacter mirabilis</name>
    <dbReference type="NCBI Taxonomy" id="69666"/>
    <lineage>
        <taxon>Bacteria</taxon>
        <taxon>Pseudomonadati</taxon>
        <taxon>Pseudomonadota</taxon>
        <taxon>Alphaproteobacteria</taxon>
        <taxon>Caulobacterales</taxon>
        <taxon>Caulobacteraceae</taxon>
        <taxon>Caulobacter</taxon>
    </lineage>
</organism>
<dbReference type="AlphaFoldDB" id="A0A2D2B4F0"/>
<evidence type="ECO:0008006" key="3">
    <source>
        <dbReference type="Google" id="ProtNLM"/>
    </source>
</evidence>
<protein>
    <recommendedName>
        <fullName evidence="3">Aspartyl-trna synthetase</fullName>
    </recommendedName>
</protein>
<keyword evidence="2" id="KW-1185">Reference proteome</keyword>
<dbReference type="InterPro" id="IPR010466">
    <property type="entry name" value="DUF1058"/>
</dbReference>
<dbReference type="EMBL" id="CP024201">
    <property type="protein sequence ID" value="ATQ45139.1"/>
    <property type="molecule type" value="Genomic_DNA"/>
</dbReference>
<dbReference type="Gene3D" id="2.30.30.40">
    <property type="entry name" value="SH3 Domains"/>
    <property type="match status" value="2"/>
</dbReference>
<gene>
    <name evidence="1" type="ORF">CSW64_20845</name>
</gene>
<reference evidence="1 2" key="1">
    <citation type="submission" date="2017-10" db="EMBL/GenBank/DDBJ databases">
        <title>Genome sequence of Caulobacter mirabilis FWC38.</title>
        <authorList>
            <person name="Fiebig A."/>
            <person name="Crosson S."/>
        </authorList>
    </citation>
    <scope>NUCLEOTIDE SEQUENCE [LARGE SCALE GENOMIC DNA]</scope>
    <source>
        <strain evidence="1 2">FWC 38</strain>
    </source>
</reference>
<proteinExistence type="predicted"/>
<dbReference type="Pfam" id="PF06347">
    <property type="entry name" value="SH3_4"/>
    <property type="match status" value="2"/>
</dbReference>
<dbReference type="OrthoDB" id="9810773at2"/>
<dbReference type="Proteomes" id="UP000228945">
    <property type="component" value="Chromosome"/>
</dbReference>
<name>A0A2D2B4F0_9CAUL</name>
<accession>A0A2D2B4F0</accession>
<sequence length="140" mass="15274">MPVPRFVALEYNTINARKGPGEDHRILWTWHAKGMPVEVVAETSDWRKVRGPDGAAAWVHKRGLDGRSMVMRTKPGAAAVLAQPKDGARVVAWLKPNAVAALEKSEGDWRKVKASGRSGWVKASEVWGAGGATPCLPRER</sequence>
<evidence type="ECO:0000313" key="1">
    <source>
        <dbReference type="EMBL" id="ATQ45139.1"/>
    </source>
</evidence>
<dbReference type="KEGG" id="cmb:CSW64_20845"/>